<sequence>MRTVLLQMSVIAALAGTADHAGATTADLVFEHGNVHTANPEQSHATGIAIRAGRIALVGSDSDVEALIGAGTQVVDLHGATVLPGLTDSHYHLALVGAREAGFDLAGTTGIEDLRTRLGARVAVAKPGDWITGSGWIEGAWKPAAFPTRFDLDPVSPDNPVFLRRGDLHAGVANSAALRIVGIDRTTPDPPGGVIMRDEQTGEPTGMLLERAQALVMRHIPKPTEADLREQLVLGTQRSIAHCLCQIHNPGGSYAIIGRLRQLYTDGLIKLRVYQAVSGPGPDADRLLQEGPLLRQFDDRFTVRAIKLLIDGSLGSRTAALLEPYLDAPGSGLLRDDLDRIQAMLATALRQGIQVWTHAIGDRANRVVLDLYEQAFRAVPPAERKVQEPRWRIEHAQILDPADLPRFAVLGVIPSMQPSHAITDLHWAESRLGLARLDRTYKWRSLIASGTIVPGGSDAPVESGDPMVEFYAAVARKGLDGFSGPGWHPEEAVTREQALKMLTIWPAEAAFEEDLRGSIEPGKLADLSILSADIMRIPEVEIPKTRCLMTIIGGEIVFRAAE</sequence>
<accession>A0ABU8XLV6</accession>
<keyword evidence="3" id="KW-1185">Reference proteome</keyword>
<keyword evidence="2" id="KW-0378">Hydrolase</keyword>
<organism evidence="2 3">
    <name type="scientific">Benzoatithermus flavus</name>
    <dbReference type="NCBI Taxonomy" id="3108223"/>
    <lineage>
        <taxon>Bacteria</taxon>
        <taxon>Pseudomonadati</taxon>
        <taxon>Pseudomonadota</taxon>
        <taxon>Alphaproteobacteria</taxon>
        <taxon>Geminicoccales</taxon>
        <taxon>Geminicoccaceae</taxon>
        <taxon>Benzoatithermus</taxon>
    </lineage>
</organism>
<gene>
    <name evidence="2" type="ORF">U1T56_02685</name>
</gene>
<dbReference type="CDD" id="cd01300">
    <property type="entry name" value="YtcJ_like"/>
    <property type="match status" value="1"/>
</dbReference>
<comment type="caution">
    <text evidence="2">The sequence shown here is derived from an EMBL/GenBank/DDBJ whole genome shotgun (WGS) entry which is preliminary data.</text>
</comment>
<dbReference type="SUPFAM" id="SSF51338">
    <property type="entry name" value="Composite domain of metallo-dependent hydrolases"/>
    <property type="match status" value="1"/>
</dbReference>
<evidence type="ECO:0000259" key="1">
    <source>
        <dbReference type="Pfam" id="PF07969"/>
    </source>
</evidence>
<dbReference type="InterPro" id="IPR033932">
    <property type="entry name" value="YtcJ-like"/>
</dbReference>
<dbReference type="PANTHER" id="PTHR22642:SF2">
    <property type="entry name" value="PROTEIN LONG AFTER FAR-RED 3"/>
    <property type="match status" value="1"/>
</dbReference>
<reference evidence="2 3" key="1">
    <citation type="submission" date="2024-01" db="EMBL/GenBank/DDBJ databases">
        <title>Multi-omics insights into the function and evolution of sodium benzoate biodegradation pathways in Benzoatithermus flavus gen. nov., sp. nov. from hot spring.</title>
        <authorList>
            <person name="Hu C.-J."/>
            <person name="Li W.-J."/>
        </authorList>
    </citation>
    <scope>NUCLEOTIDE SEQUENCE [LARGE SCALE GENOMIC DNA]</scope>
    <source>
        <strain evidence="2 3">SYSU G07066</strain>
    </source>
</reference>
<dbReference type="InterPro" id="IPR011059">
    <property type="entry name" value="Metal-dep_hydrolase_composite"/>
</dbReference>
<dbReference type="PANTHER" id="PTHR22642">
    <property type="entry name" value="IMIDAZOLONEPROPIONASE"/>
    <property type="match status" value="1"/>
</dbReference>
<dbReference type="EMBL" id="JBBLZC010000002">
    <property type="protein sequence ID" value="MEK0082044.1"/>
    <property type="molecule type" value="Genomic_DNA"/>
</dbReference>
<protein>
    <submittedName>
        <fullName evidence="2">Amidohydrolase</fullName>
        <ecNumber evidence="2">3.5.-.-</ecNumber>
    </submittedName>
</protein>
<dbReference type="SUPFAM" id="SSF51556">
    <property type="entry name" value="Metallo-dependent hydrolases"/>
    <property type="match status" value="1"/>
</dbReference>
<dbReference type="Proteomes" id="UP001375743">
    <property type="component" value="Unassembled WGS sequence"/>
</dbReference>
<dbReference type="Pfam" id="PF07969">
    <property type="entry name" value="Amidohydro_3"/>
    <property type="match status" value="1"/>
</dbReference>
<dbReference type="InterPro" id="IPR032466">
    <property type="entry name" value="Metal_Hydrolase"/>
</dbReference>
<evidence type="ECO:0000313" key="3">
    <source>
        <dbReference type="Proteomes" id="UP001375743"/>
    </source>
</evidence>
<dbReference type="EC" id="3.5.-.-" evidence="2"/>
<dbReference type="GO" id="GO:0016787">
    <property type="term" value="F:hydrolase activity"/>
    <property type="evidence" value="ECO:0007669"/>
    <property type="project" value="UniProtKB-KW"/>
</dbReference>
<dbReference type="RefSeq" id="WP_418157900.1">
    <property type="nucleotide sequence ID" value="NZ_JBBLZC010000002.1"/>
</dbReference>
<dbReference type="Gene3D" id="3.20.20.140">
    <property type="entry name" value="Metal-dependent hydrolases"/>
    <property type="match status" value="1"/>
</dbReference>
<dbReference type="Gene3D" id="2.30.40.10">
    <property type="entry name" value="Urease, subunit C, domain 1"/>
    <property type="match status" value="1"/>
</dbReference>
<proteinExistence type="predicted"/>
<name>A0ABU8XLV6_9PROT</name>
<dbReference type="InterPro" id="IPR013108">
    <property type="entry name" value="Amidohydro_3"/>
</dbReference>
<evidence type="ECO:0000313" key="2">
    <source>
        <dbReference type="EMBL" id="MEK0082044.1"/>
    </source>
</evidence>
<dbReference type="Gene3D" id="3.10.310.70">
    <property type="match status" value="1"/>
</dbReference>
<feature type="domain" description="Amidohydrolase 3" evidence="1">
    <location>
        <begin position="73"/>
        <end position="558"/>
    </location>
</feature>